<protein>
    <submittedName>
        <fullName evidence="1">Uncharacterized protein</fullName>
    </submittedName>
</protein>
<proteinExistence type="predicted"/>
<dbReference type="AlphaFoldDB" id="A0A8H4KAM6"/>
<reference evidence="1" key="1">
    <citation type="submission" date="2020-01" db="EMBL/GenBank/DDBJ databases">
        <title>Identification and distribution of gene clusters putatively required for synthesis of sphingolipid metabolism inhibitors in phylogenetically diverse species of the filamentous fungus Fusarium.</title>
        <authorList>
            <person name="Kim H.-S."/>
            <person name="Busman M."/>
            <person name="Brown D.W."/>
            <person name="Divon H."/>
            <person name="Uhlig S."/>
            <person name="Proctor R.H."/>
        </authorList>
    </citation>
    <scope>NUCLEOTIDE SEQUENCE</scope>
    <source>
        <strain evidence="1">NRRL 53441</strain>
    </source>
</reference>
<gene>
    <name evidence="1" type="ORF">F53441_9964</name>
</gene>
<name>A0A8H4KAM6_9HYPO</name>
<evidence type="ECO:0000313" key="1">
    <source>
        <dbReference type="EMBL" id="KAF4446396.1"/>
    </source>
</evidence>
<sequence>MQDEHYNGNTKNMKSAPEINMQLESLSPRNAQEYLGVVHDDVFRIAGKGGLINPADLDVSSNGLIGLTKSALCKVYLKDKFMSYDEAVARWRKYKGTELSNKVRDLMNKHQSSQMGHKSLRSLRDTLRMTPENIHEALTEVFLETEKLVNDLESCIAICMDPGYPDQTSQAVATVVKGGFKLFADYGTRKLTDAAKIAWAKVTGDKKLPWEVGAFF</sequence>
<comment type="caution">
    <text evidence="1">The sequence shown here is derived from an EMBL/GenBank/DDBJ whole genome shotgun (WGS) entry which is preliminary data.</text>
</comment>
<organism evidence="1 2">
    <name type="scientific">Fusarium austroafricanum</name>
    <dbReference type="NCBI Taxonomy" id="2364996"/>
    <lineage>
        <taxon>Eukaryota</taxon>
        <taxon>Fungi</taxon>
        <taxon>Dikarya</taxon>
        <taxon>Ascomycota</taxon>
        <taxon>Pezizomycotina</taxon>
        <taxon>Sordariomycetes</taxon>
        <taxon>Hypocreomycetidae</taxon>
        <taxon>Hypocreales</taxon>
        <taxon>Nectriaceae</taxon>
        <taxon>Fusarium</taxon>
        <taxon>Fusarium concolor species complex</taxon>
    </lineage>
</organism>
<keyword evidence="2" id="KW-1185">Reference proteome</keyword>
<dbReference type="OrthoDB" id="4159781at2759"/>
<dbReference type="EMBL" id="JAADJG010000461">
    <property type="protein sequence ID" value="KAF4446396.1"/>
    <property type="molecule type" value="Genomic_DNA"/>
</dbReference>
<evidence type="ECO:0000313" key="2">
    <source>
        <dbReference type="Proteomes" id="UP000605986"/>
    </source>
</evidence>
<accession>A0A8H4KAM6</accession>
<dbReference type="Proteomes" id="UP000605986">
    <property type="component" value="Unassembled WGS sequence"/>
</dbReference>